<dbReference type="GO" id="GO:0003723">
    <property type="term" value="F:RNA binding"/>
    <property type="evidence" value="ECO:0007669"/>
    <property type="project" value="TreeGrafter"/>
</dbReference>
<dbReference type="OMA" id="WAPFVKT"/>
<dbReference type="PANTHER" id="PTHR11710:SF0">
    <property type="entry name" value="40S RIBOSOMAL PROTEIN S19"/>
    <property type="match status" value="1"/>
</dbReference>
<dbReference type="SMART" id="SM01413">
    <property type="entry name" value="Ribosomal_S19e"/>
    <property type="match status" value="1"/>
</dbReference>
<dbReference type="InterPro" id="IPR036390">
    <property type="entry name" value="WH_DNA-bd_sf"/>
</dbReference>
<gene>
    <name evidence="4" type="primary">CSON001707</name>
</gene>
<dbReference type="GO" id="GO:0022627">
    <property type="term" value="C:cytosolic small ribosomal subunit"/>
    <property type="evidence" value="ECO:0007669"/>
    <property type="project" value="TreeGrafter"/>
</dbReference>
<accession>A0A336L140</accession>
<dbReference type="FunFam" id="1.10.10.10:FF:000118">
    <property type="entry name" value="40S ribosomal protein S19"/>
    <property type="match status" value="1"/>
</dbReference>
<evidence type="ECO:0000313" key="5">
    <source>
        <dbReference type="EMBL" id="SSX29782.1"/>
    </source>
</evidence>
<dbReference type="PANTHER" id="PTHR11710">
    <property type="entry name" value="40S RIBOSOMAL PROTEIN S19"/>
    <property type="match status" value="1"/>
</dbReference>
<protein>
    <submittedName>
        <fullName evidence="4">CSON001707 protein</fullName>
    </submittedName>
</protein>
<name>A0A336L140_CULSO</name>
<dbReference type="EMBL" id="UFQS01001271">
    <property type="protein sequence ID" value="SSX10060.1"/>
    <property type="molecule type" value="Genomic_DNA"/>
</dbReference>
<evidence type="ECO:0000313" key="4">
    <source>
        <dbReference type="EMBL" id="SSX10060.1"/>
    </source>
</evidence>
<evidence type="ECO:0000256" key="2">
    <source>
        <dbReference type="ARBA" id="ARBA00022980"/>
    </source>
</evidence>
<reference evidence="5" key="2">
    <citation type="submission" date="2018-07" db="EMBL/GenBank/DDBJ databases">
        <authorList>
            <person name="Quirk P.G."/>
            <person name="Krulwich T.A."/>
        </authorList>
    </citation>
    <scope>NUCLEOTIDE SEQUENCE</scope>
</reference>
<sequence length="164" mass="18552">MYMCKTPMLCVMPGVTVKDVDQDKIVKGVALFLKKSGKLKVPDHIDLIKTAKFKELAPYDADWFYIRCASVLRRLYHRSPAGITQLTRIYGGRQRNGVRPSHFCRSDSSAVRKAIQALENIKMIEKHPDGGRKLTSQGQRDLDRIAANIAAKQRQALKKEVITL</sequence>
<comment type="similarity">
    <text evidence="1">Belongs to the eukaryotic ribosomal protein eS19 family.</text>
</comment>
<dbReference type="AlphaFoldDB" id="A0A336L140"/>
<evidence type="ECO:0000256" key="1">
    <source>
        <dbReference type="ARBA" id="ARBA00010014"/>
    </source>
</evidence>
<dbReference type="EMBL" id="UFQT01001271">
    <property type="protein sequence ID" value="SSX29782.1"/>
    <property type="molecule type" value="Genomic_DNA"/>
</dbReference>
<reference evidence="4" key="1">
    <citation type="submission" date="2018-04" db="EMBL/GenBank/DDBJ databases">
        <authorList>
            <person name="Go L.Y."/>
            <person name="Mitchell J.A."/>
        </authorList>
    </citation>
    <scope>NUCLEOTIDE SEQUENCE</scope>
    <source>
        <tissue evidence="4">Whole organism</tissue>
    </source>
</reference>
<dbReference type="GO" id="GO:0000028">
    <property type="term" value="P:ribosomal small subunit assembly"/>
    <property type="evidence" value="ECO:0007669"/>
    <property type="project" value="TreeGrafter"/>
</dbReference>
<proteinExistence type="inferred from homology"/>
<organism evidence="4">
    <name type="scientific">Culicoides sonorensis</name>
    <name type="common">Biting midge</name>
    <dbReference type="NCBI Taxonomy" id="179676"/>
    <lineage>
        <taxon>Eukaryota</taxon>
        <taxon>Metazoa</taxon>
        <taxon>Ecdysozoa</taxon>
        <taxon>Arthropoda</taxon>
        <taxon>Hexapoda</taxon>
        <taxon>Insecta</taxon>
        <taxon>Pterygota</taxon>
        <taxon>Neoptera</taxon>
        <taxon>Endopterygota</taxon>
        <taxon>Diptera</taxon>
        <taxon>Nematocera</taxon>
        <taxon>Chironomoidea</taxon>
        <taxon>Ceratopogonidae</taxon>
        <taxon>Ceratopogoninae</taxon>
        <taxon>Culicoides</taxon>
        <taxon>Monoculicoides</taxon>
    </lineage>
</organism>
<dbReference type="GO" id="GO:0002181">
    <property type="term" value="P:cytoplasmic translation"/>
    <property type="evidence" value="ECO:0007669"/>
    <property type="project" value="UniProtKB-ARBA"/>
</dbReference>
<evidence type="ECO:0000256" key="3">
    <source>
        <dbReference type="ARBA" id="ARBA00023274"/>
    </source>
</evidence>
<dbReference type="InterPro" id="IPR036388">
    <property type="entry name" value="WH-like_DNA-bd_sf"/>
</dbReference>
<dbReference type="GO" id="GO:0003735">
    <property type="term" value="F:structural constituent of ribosome"/>
    <property type="evidence" value="ECO:0007669"/>
    <property type="project" value="InterPro"/>
</dbReference>
<dbReference type="Pfam" id="PF01090">
    <property type="entry name" value="Ribosomal_S19e"/>
    <property type="match status" value="1"/>
</dbReference>
<keyword evidence="3" id="KW-0687">Ribonucleoprotein</keyword>
<keyword evidence="2" id="KW-0689">Ribosomal protein</keyword>
<dbReference type="VEuPathDB" id="VectorBase:CSON001707"/>
<dbReference type="InterPro" id="IPR001266">
    <property type="entry name" value="Ribosomal_eS19"/>
</dbReference>
<dbReference type="Gene3D" id="1.10.10.10">
    <property type="entry name" value="Winged helix-like DNA-binding domain superfamily/Winged helix DNA-binding domain"/>
    <property type="match status" value="1"/>
</dbReference>
<dbReference type="SUPFAM" id="SSF46785">
    <property type="entry name" value="Winged helix' DNA-binding domain"/>
    <property type="match status" value="1"/>
</dbReference>